<dbReference type="GO" id="GO:0030422">
    <property type="term" value="P:siRNA processing"/>
    <property type="evidence" value="ECO:0007669"/>
    <property type="project" value="TreeGrafter"/>
</dbReference>
<organism evidence="4 5">
    <name type="scientific">Cephalotrichum gorgonifer</name>
    <dbReference type="NCBI Taxonomy" id="2041049"/>
    <lineage>
        <taxon>Eukaryota</taxon>
        <taxon>Fungi</taxon>
        <taxon>Dikarya</taxon>
        <taxon>Ascomycota</taxon>
        <taxon>Pezizomycotina</taxon>
        <taxon>Sordariomycetes</taxon>
        <taxon>Hypocreomycetidae</taxon>
        <taxon>Microascales</taxon>
        <taxon>Microascaceae</taxon>
        <taxon>Cephalotrichum</taxon>
    </lineage>
</organism>
<dbReference type="EMBL" id="ONZQ02000008">
    <property type="protein sequence ID" value="SPO03628.1"/>
    <property type="molecule type" value="Genomic_DNA"/>
</dbReference>
<dbReference type="PANTHER" id="PTHR23079">
    <property type="entry name" value="RNA-DEPENDENT RNA POLYMERASE"/>
    <property type="match status" value="1"/>
</dbReference>
<feature type="domain" description="RdRP-like PH" evidence="3">
    <location>
        <begin position="118"/>
        <end position="264"/>
    </location>
</feature>
<dbReference type="InterPro" id="IPR007855">
    <property type="entry name" value="RDRP"/>
</dbReference>
<dbReference type="Pfam" id="PF05183">
    <property type="entry name" value="RdRP"/>
    <property type="match status" value="1"/>
</dbReference>
<dbReference type="InterPro" id="IPR057596">
    <property type="entry name" value="RDRP_core"/>
</dbReference>
<evidence type="ECO:0000313" key="5">
    <source>
        <dbReference type="Proteomes" id="UP001187682"/>
    </source>
</evidence>
<gene>
    <name evidence="4" type="ORF">DNG_06311</name>
</gene>
<dbReference type="PANTHER" id="PTHR23079:SF17">
    <property type="entry name" value="RNA-DEPENDENT RNA POLYMERASE"/>
    <property type="match status" value="1"/>
</dbReference>
<dbReference type="CDD" id="cd00590">
    <property type="entry name" value="RRM_SF"/>
    <property type="match status" value="1"/>
</dbReference>
<comment type="similarity">
    <text evidence="1">Belongs to the RdRP family.</text>
</comment>
<evidence type="ECO:0000313" key="4">
    <source>
        <dbReference type="EMBL" id="SPO03628.1"/>
    </source>
</evidence>
<dbReference type="Proteomes" id="UP001187682">
    <property type="component" value="Unassembled WGS sequence"/>
</dbReference>
<keyword evidence="1" id="KW-0808">Transferase</keyword>
<comment type="caution">
    <text evidence="4">The sequence shown here is derived from an EMBL/GenBank/DDBJ whole genome shotgun (WGS) entry which is preliminary data.</text>
</comment>
<keyword evidence="1 4" id="KW-0696">RNA-directed RNA polymerase</keyword>
<protein>
    <recommendedName>
        <fullName evidence="1">RNA-dependent RNA polymerase</fullName>
        <ecNumber evidence="1">2.7.7.48</ecNumber>
    </recommendedName>
</protein>
<evidence type="ECO:0000259" key="3">
    <source>
        <dbReference type="Pfam" id="PF25358"/>
    </source>
</evidence>
<feature type="domain" description="RDRP core" evidence="2">
    <location>
        <begin position="415"/>
        <end position="1017"/>
    </location>
</feature>
<dbReference type="GO" id="GO:0031380">
    <property type="term" value="C:nuclear RNA-directed RNA polymerase complex"/>
    <property type="evidence" value="ECO:0007669"/>
    <property type="project" value="TreeGrafter"/>
</dbReference>
<dbReference type="EC" id="2.7.7.48" evidence="1"/>
<dbReference type="GO" id="GO:0003968">
    <property type="term" value="F:RNA-directed RNA polymerase activity"/>
    <property type="evidence" value="ECO:0007669"/>
    <property type="project" value="UniProtKB-KW"/>
</dbReference>
<evidence type="ECO:0000259" key="2">
    <source>
        <dbReference type="Pfam" id="PF05183"/>
    </source>
</evidence>
<dbReference type="GO" id="GO:0003723">
    <property type="term" value="F:RNA binding"/>
    <property type="evidence" value="ECO:0007669"/>
    <property type="project" value="UniProtKB-KW"/>
</dbReference>
<keyword evidence="1" id="KW-0694">RNA-binding</keyword>
<accession>A0AAE8SWF0</accession>
<dbReference type="Pfam" id="PF25358">
    <property type="entry name" value="PH_fung_RdRP"/>
    <property type="match status" value="1"/>
</dbReference>
<keyword evidence="5" id="KW-1185">Reference proteome</keyword>
<keyword evidence="1" id="KW-0548">Nucleotidyltransferase</keyword>
<evidence type="ECO:0000256" key="1">
    <source>
        <dbReference type="RuleBase" id="RU363098"/>
    </source>
</evidence>
<sequence>MEVYIQGLPRNISKKTLEAALQPFMNALGIDAWSCKDPFKKDFAYISFLHIHHAKAFLERHGAARPHAPRLSITGSGVYACKSKKELDKLAIQALAHRQDQRAANAEPAPADSAVLYLREISCGHLMFLSTFEDTPTFMRQCSQGCDLRATAKFAKRTLILKYQEVYRVDIPYTAIWDIVVDTAAPVATFILTEVPRFFQLPLGANDGLPRAQGYQGQKKERIGCMGGAPEHKKYVADCLVYQLTFLTSHEHFRQTIEKAIKKNFLPHNQSRIPTESAVGDTDFPTSLRVLHDRMNALFSASRLPFSVLFQVNALVRNNYIGPHVAVTMLDVLEIEFMHAKKVGLPPPFSVQAFRAVQNYIPYPVPGMDAARLTAPDIMSKLEESEKVQRACSPFLRQLDQERSTRQSWILKAMVTPTRITFHGPDLETNNRILRKFSDFAEYFLRVQFCEEDGEDLFFNSGVSHDAILERFTTVFNNGIQIAGRVYGFLGFSHSSLRSHSAWFSAPFVDLERNLQSNITIIRDLGDFKRIQIPARCAARIGQAFSETPFSINLDEHGIDQKYIADVESADGERMFSDGVGTISYEAVRTLWKELPKSSNKATCYQIRWAGAKGMLSLDTRLPGKLFCIREKSMVKFPGGDESQLEICDMASRPLRMVLNRPMIKIMEDLGVGEEWFLRQQKRELDNLKAVTKSIESTSAFLRTQDVGTAIDLPKFIKRLDRRKIDYRTDHFLRSLVEAVVLRELRLLKHKARIPVRKGVTLFGVMDETGFLNEGEVYVTYDKSYRGFRGVVDGTLRDGRVMVTRSPALHPGDIQFPIQRTPPANHPLLALKNCIVFSQRGERDLPSMLSGGDLDGDTYNVIWDPEVEPKTISEAADYSRVVVKGLGREVTKEDMATFFVDFMRTDQLGSIANRHLILADKKEEGTRDGDCMKLAEMHSQAVDFSKTGIPVDVSEMPNHKPKFRPDFFTPGPVARIHDLNEIGFLDHNDTKEDEEEAAPEYMYYKSEKILGKLYRSVDEKDIWSTVHRTVPKDTPSIWDQLLGVVDEELARLRLAGLVMWEDKVENARNIQKSYEANIWDIRGQCGSSMNAPLTELEVLTGSIFNKAGRQSRRQKENSVKMKEKATEVFAWLVSILRTGADPTLDTHDEDEDDASSVATDSTDLTANMGRLVVGSKKFMRMVGAVGLCLACMRVAGEKEGWGAWGSRRWGEDEEIRSFRVVAGSCLLRELDRYAFHLEERRRRERALLGVGSRGGGVLKVLDGVGSRSLIWEKVWTRVEIRWRNGE</sequence>
<proteinExistence type="inferred from homology"/>
<dbReference type="InterPro" id="IPR057503">
    <property type="entry name" value="PH_RdRP"/>
</dbReference>
<comment type="catalytic activity">
    <reaction evidence="1">
        <text>RNA(n) + a ribonucleoside 5'-triphosphate = RNA(n+1) + diphosphate</text>
        <dbReference type="Rhea" id="RHEA:21248"/>
        <dbReference type="Rhea" id="RHEA-COMP:14527"/>
        <dbReference type="Rhea" id="RHEA-COMP:17342"/>
        <dbReference type="ChEBI" id="CHEBI:33019"/>
        <dbReference type="ChEBI" id="CHEBI:61557"/>
        <dbReference type="ChEBI" id="CHEBI:140395"/>
        <dbReference type="EC" id="2.7.7.48"/>
    </reaction>
</comment>
<reference evidence="4" key="1">
    <citation type="submission" date="2018-03" db="EMBL/GenBank/DDBJ databases">
        <authorList>
            <person name="Guldener U."/>
        </authorList>
    </citation>
    <scope>NUCLEOTIDE SEQUENCE</scope>
</reference>
<name>A0AAE8SWF0_9PEZI</name>